<evidence type="ECO:0000313" key="1">
    <source>
        <dbReference type="EMBL" id="MEQ2254170.1"/>
    </source>
</evidence>
<comment type="caution">
    <text evidence="1">The sequence shown here is derived from an EMBL/GenBank/DDBJ whole genome shotgun (WGS) entry which is preliminary data.</text>
</comment>
<accession>A0ABV0VA15</accession>
<gene>
    <name evidence="1" type="ORF">ILYODFUR_000904</name>
</gene>
<protein>
    <submittedName>
        <fullName evidence="1">Uncharacterized protein</fullName>
    </submittedName>
</protein>
<dbReference type="EMBL" id="JAHRIQ010104307">
    <property type="protein sequence ID" value="MEQ2254170.1"/>
    <property type="molecule type" value="Genomic_DNA"/>
</dbReference>
<evidence type="ECO:0000313" key="2">
    <source>
        <dbReference type="Proteomes" id="UP001482620"/>
    </source>
</evidence>
<sequence>MKCFNSKAEKHLAKALSLNVFVLSCTLKVLLSDCHFASKVLFDLDRKQPQGGISNSNTPSEARPIRLAQSVSRGTETELWCQSGFSRAALQRHDSFSQMDPG</sequence>
<proteinExistence type="predicted"/>
<reference evidence="1 2" key="1">
    <citation type="submission" date="2021-06" db="EMBL/GenBank/DDBJ databases">
        <authorList>
            <person name="Palmer J.M."/>
        </authorList>
    </citation>
    <scope>NUCLEOTIDE SEQUENCE [LARGE SCALE GENOMIC DNA]</scope>
    <source>
        <strain evidence="2">if_2019</strain>
        <tissue evidence="1">Muscle</tissue>
    </source>
</reference>
<dbReference type="PROSITE" id="PS51257">
    <property type="entry name" value="PROKAR_LIPOPROTEIN"/>
    <property type="match status" value="1"/>
</dbReference>
<organism evidence="1 2">
    <name type="scientific">Ilyodon furcidens</name>
    <name type="common">goldbreast splitfin</name>
    <dbReference type="NCBI Taxonomy" id="33524"/>
    <lineage>
        <taxon>Eukaryota</taxon>
        <taxon>Metazoa</taxon>
        <taxon>Chordata</taxon>
        <taxon>Craniata</taxon>
        <taxon>Vertebrata</taxon>
        <taxon>Euteleostomi</taxon>
        <taxon>Actinopterygii</taxon>
        <taxon>Neopterygii</taxon>
        <taxon>Teleostei</taxon>
        <taxon>Neoteleostei</taxon>
        <taxon>Acanthomorphata</taxon>
        <taxon>Ovalentaria</taxon>
        <taxon>Atherinomorphae</taxon>
        <taxon>Cyprinodontiformes</taxon>
        <taxon>Goodeidae</taxon>
        <taxon>Ilyodon</taxon>
    </lineage>
</organism>
<dbReference type="Proteomes" id="UP001482620">
    <property type="component" value="Unassembled WGS sequence"/>
</dbReference>
<name>A0ABV0VA15_9TELE</name>
<keyword evidence="2" id="KW-1185">Reference proteome</keyword>